<feature type="transmembrane region" description="Helical" evidence="5">
    <location>
        <begin position="211"/>
        <end position="235"/>
    </location>
</feature>
<sequence>MTSPSHRSRSRVGWILVAIVLAAAMLRSPIVAVAPVARLVEQQLGITATVVGLLTSIPVLAFAICAPLGVAVVRRGGANFALTVSLAGAVLGCIIRSSGDLASALVGTAIMGIFLTVGNVVMPVIIARDFPPNRVHAMTGVFTASLNIGTMTVTVSTAPLVGAVGWRVALASSAVFGVAALATWIALHGIRGAIVPERRGHEAAPKIAARSAANIGTTWMLGAAFAGQAFAFYAMTAWLPTLLTDSGFGVAAAGAIAGIFQVAGIAGALLVPLLTTRGSTLVAAVAVAGAWLSVPLGFLFLPQAWVAWCLLGGVSRREAG</sequence>
<dbReference type="PROSITE" id="PS50850">
    <property type="entry name" value="MFS"/>
    <property type="match status" value="1"/>
</dbReference>
<feature type="transmembrane region" description="Helical" evidence="5">
    <location>
        <begin position="80"/>
        <end position="98"/>
    </location>
</feature>
<feature type="domain" description="Major facilitator superfamily (MFS) profile" evidence="6">
    <location>
        <begin position="15"/>
        <end position="320"/>
    </location>
</feature>
<evidence type="ECO:0000313" key="8">
    <source>
        <dbReference type="Proteomes" id="UP000526083"/>
    </source>
</evidence>
<protein>
    <submittedName>
        <fullName evidence="7">CP family cyanate transporter-like MFS transporter</fullName>
    </submittedName>
</protein>
<dbReference type="InterPro" id="IPR036259">
    <property type="entry name" value="MFS_trans_sf"/>
</dbReference>
<dbReference type="GO" id="GO:0005886">
    <property type="term" value="C:plasma membrane"/>
    <property type="evidence" value="ECO:0007669"/>
    <property type="project" value="UniProtKB-SubCell"/>
</dbReference>
<keyword evidence="3 5" id="KW-1133">Transmembrane helix</keyword>
<accession>A0A7W3PMQ5</accession>
<gene>
    <name evidence="7" type="ORF">FHX48_002295</name>
</gene>
<dbReference type="InterPro" id="IPR020846">
    <property type="entry name" value="MFS_dom"/>
</dbReference>
<feature type="transmembrane region" description="Helical" evidence="5">
    <location>
        <begin position="12"/>
        <end position="34"/>
    </location>
</feature>
<dbReference type="Pfam" id="PF07690">
    <property type="entry name" value="MFS_1"/>
    <property type="match status" value="1"/>
</dbReference>
<keyword evidence="4 5" id="KW-0472">Membrane</keyword>
<feature type="transmembrane region" description="Helical" evidence="5">
    <location>
        <begin position="46"/>
        <end position="73"/>
    </location>
</feature>
<dbReference type="Gene3D" id="1.20.1250.20">
    <property type="entry name" value="MFS general substrate transporter like domains"/>
    <property type="match status" value="1"/>
</dbReference>
<keyword evidence="8" id="KW-1185">Reference proteome</keyword>
<dbReference type="InterPro" id="IPR011701">
    <property type="entry name" value="MFS"/>
</dbReference>
<evidence type="ECO:0000256" key="2">
    <source>
        <dbReference type="ARBA" id="ARBA00022692"/>
    </source>
</evidence>
<dbReference type="Proteomes" id="UP000526083">
    <property type="component" value="Unassembled WGS sequence"/>
</dbReference>
<reference evidence="7 8" key="1">
    <citation type="submission" date="2020-07" db="EMBL/GenBank/DDBJ databases">
        <title>Sequencing the genomes of 1000 actinobacteria strains.</title>
        <authorList>
            <person name="Klenk H.-P."/>
        </authorList>
    </citation>
    <scope>NUCLEOTIDE SEQUENCE [LARGE SCALE GENOMIC DNA]</scope>
    <source>
        <strain evidence="7 8">DSM 27576</strain>
    </source>
</reference>
<dbReference type="InterPro" id="IPR052524">
    <property type="entry name" value="MFS_Cyanate_Porter"/>
</dbReference>
<feature type="transmembrane region" description="Helical" evidence="5">
    <location>
        <begin position="104"/>
        <end position="127"/>
    </location>
</feature>
<keyword evidence="2 5" id="KW-0812">Transmembrane</keyword>
<evidence type="ECO:0000256" key="1">
    <source>
        <dbReference type="ARBA" id="ARBA00004651"/>
    </source>
</evidence>
<proteinExistence type="predicted"/>
<dbReference type="RefSeq" id="WP_167045736.1">
    <property type="nucleotide sequence ID" value="NZ_JAAOZB010000001.1"/>
</dbReference>
<feature type="transmembrane region" description="Helical" evidence="5">
    <location>
        <begin position="168"/>
        <end position="190"/>
    </location>
</feature>
<feature type="transmembrane region" description="Helical" evidence="5">
    <location>
        <begin position="247"/>
        <end position="274"/>
    </location>
</feature>
<dbReference type="GO" id="GO:0022857">
    <property type="term" value="F:transmembrane transporter activity"/>
    <property type="evidence" value="ECO:0007669"/>
    <property type="project" value="InterPro"/>
</dbReference>
<evidence type="ECO:0000259" key="6">
    <source>
        <dbReference type="PROSITE" id="PS50850"/>
    </source>
</evidence>
<feature type="transmembrane region" description="Helical" evidence="5">
    <location>
        <begin position="139"/>
        <end position="162"/>
    </location>
</feature>
<evidence type="ECO:0000256" key="3">
    <source>
        <dbReference type="ARBA" id="ARBA00022989"/>
    </source>
</evidence>
<dbReference type="PANTHER" id="PTHR23523:SF2">
    <property type="entry name" value="2-NITROIMIDAZOLE TRANSPORTER"/>
    <property type="match status" value="1"/>
</dbReference>
<dbReference type="SUPFAM" id="SSF103473">
    <property type="entry name" value="MFS general substrate transporter"/>
    <property type="match status" value="1"/>
</dbReference>
<dbReference type="AlphaFoldDB" id="A0A7W3PMQ5"/>
<dbReference type="PANTHER" id="PTHR23523">
    <property type="match status" value="1"/>
</dbReference>
<comment type="caution">
    <text evidence="7">The sequence shown here is derived from an EMBL/GenBank/DDBJ whole genome shotgun (WGS) entry which is preliminary data.</text>
</comment>
<feature type="transmembrane region" description="Helical" evidence="5">
    <location>
        <begin position="281"/>
        <end position="301"/>
    </location>
</feature>
<dbReference type="EMBL" id="JACGWY010000005">
    <property type="protein sequence ID" value="MBA8817197.1"/>
    <property type="molecule type" value="Genomic_DNA"/>
</dbReference>
<evidence type="ECO:0000256" key="4">
    <source>
        <dbReference type="ARBA" id="ARBA00023136"/>
    </source>
</evidence>
<evidence type="ECO:0000256" key="5">
    <source>
        <dbReference type="SAM" id="Phobius"/>
    </source>
</evidence>
<name>A0A7W3PMQ5_9MICO</name>
<organism evidence="7 8">
    <name type="scientific">Microbacterium halimionae</name>
    <dbReference type="NCBI Taxonomy" id="1526413"/>
    <lineage>
        <taxon>Bacteria</taxon>
        <taxon>Bacillati</taxon>
        <taxon>Actinomycetota</taxon>
        <taxon>Actinomycetes</taxon>
        <taxon>Micrococcales</taxon>
        <taxon>Microbacteriaceae</taxon>
        <taxon>Microbacterium</taxon>
    </lineage>
</organism>
<comment type="subcellular location">
    <subcellularLocation>
        <location evidence="1">Cell membrane</location>
        <topology evidence="1">Multi-pass membrane protein</topology>
    </subcellularLocation>
</comment>
<evidence type="ECO:0000313" key="7">
    <source>
        <dbReference type="EMBL" id="MBA8817197.1"/>
    </source>
</evidence>